<dbReference type="InParanoid" id="A0A067PGN5"/>
<feature type="region of interest" description="Disordered" evidence="1">
    <location>
        <begin position="33"/>
        <end position="57"/>
    </location>
</feature>
<name>A0A067PGN5_9AGAM</name>
<evidence type="ECO:0000256" key="1">
    <source>
        <dbReference type="SAM" id="MobiDB-lite"/>
    </source>
</evidence>
<dbReference type="Proteomes" id="UP000027265">
    <property type="component" value="Unassembled WGS sequence"/>
</dbReference>
<proteinExistence type="predicted"/>
<evidence type="ECO:0000313" key="3">
    <source>
        <dbReference type="Proteomes" id="UP000027265"/>
    </source>
</evidence>
<dbReference type="AlphaFoldDB" id="A0A067PGN5"/>
<sequence>MHKQCILSMERDMVMHDSSNSSISLDLQEVDERQKSIGHSHQSSGSDSSLDWGSPLPSGNALVITSDPIAETAEGLPSSQTTTSSIDFRSQPQIPGVSEVLANLTQHQALVPRPTSREPFPDYHPGLALGWESTPVSTPLTPELQETASELLEHALVISTKDKGKGRELKLDQSPSTSVTPHAHQPPLPVPSTSTHFSQSQSTSGTPAFTENQPHPSRGHQFLPTLIGGGFAGATPSSTAILGLSQRVWMHPEAIQDNYVNTMTSHLQQLNQLSSLIYRELEALEIVRVVILNVEVENVY</sequence>
<accession>A0A067PGN5</accession>
<keyword evidence="3" id="KW-1185">Reference proteome</keyword>
<feature type="compositionally biased region" description="Low complexity" evidence="1">
    <location>
        <begin position="37"/>
        <end position="57"/>
    </location>
</feature>
<evidence type="ECO:0000313" key="2">
    <source>
        <dbReference type="EMBL" id="KDQ50192.1"/>
    </source>
</evidence>
<dbReference type="HOGENOM" id="CLU_927692_0_0_1"/>
<reference evidence="3" key="1">
    <citation type="journal article" date="2014" name="Proc. Natl. Acad. Sci. U.S.A.">
        <title>Extensive sampling of basidiomycete genomes demonstrates inadequacy of the white-rot/brown-rot paradigm for wood decay fungi.</title>
        <authorList>
            <person name="Riley R."/>
            <person name="Salamov A.A."/>
            <person name="Brown D.W."/>
            <person name="Nagy L.G."/>
            <person name="Floudas D."/>
            <person name="Held B.W."/>
            <person name="Levasseur A."/>
            <person name="Lombard V."/>
            <person name="Morin E."/>
            <person name="Otillar R."/>
            <person name="Lindquist E.A."/>
            <person name="Sun H."/>
            <person name="LaButti K.M."/>
            <person name="Schmutz J."/>
            <person name="Jabbour D."/>
            <person name="Luo H."/>
            <person name="Baker S.E."/>
            <person name="Pisabarro A.G."/>
            <person name="Walton J.D."/>
            <person name="Blanchette R.A."/>
            <person name="Henrissat B."/>
            <person name="Martin F."/>
            <person name="Cullen D."/>
            <person name="Hibbett D.S."/>
            <person name="Grigoriev I.V."/>
        </authorList>
    </citation>
    <scope>NUCLEOTIDE SEQUENCE [LARGE SCALE GENOMIC DNA]</scope>
    <source>
        <strain evidence="3">MUCL 33604</strain>
    </source>
</reference>
<feature type="region of interest" description="Disordered" evidence="1">
    <location>
        <begin position="163"/>
        <end position="221"/>
    </location>
</feature>
<organism evidence="2 3">
    <name type="scientific">Jaapia argillacea MUCL 33604</name>
    <dbReference type="NCBI Taxonomy" id="933084"/>
    <lineage>
        <taxon>Eukaryota</taxon>
        <taxon>Fungi</taxon>
        <taxon>Dikarya</taxon>
        <taxon>Basidiomycota</taxon>
        <taxon>Agaricomycotina</taxon>
        <taxon>Agaricomycetes</taxon>
        <taxon>Agaricomycetidae</taxon>
        <taxon>Jaapiales</taxon>
        <taxon>Jaapiaceae</taxon>
        <taxon>Jaapia</taxon>
    </lineage>
</organism>
<dbReference type="EMBL" id="KL197764">
    <property type="protein sequence ID" value="KDQ50192.1"/>
    <property type="molecule type" value="Genomic_DNA"/>
</dbReference>
<protein>
    <submittedName>
        <fullName evidence="2">Uncharacterized protein</fullName>
    </submittedName>
</protein>
<gene>
    <name evidence="2" type="ORF">JAAARDRAFT_200194</name>
</gene>
<feature type="compositionally biased region" description="Low complexity" evidence="1">
    <location>
        <begin position="192"/>
        <end position="206"/>
    </location>
</feature>